<dbReference type="InterPro" id="IPR007157">
    <property type="entry name" value="PspA_VIPP1"/>
</dbReference>
<comment type="similarity">
    <text evidence="1">Belongs to the PspA/Vipp/IM30 family.</text>
</comment>
<dbReference type="PANTHER" id="PTHR31088:SF6">
    <property type="entry name" value="PHAGE SHOCK PROTEIN A"/>
    <property type="match status" value="1"/>
</dbReference>
<evidence type="ECO:0000256" key="2">
    <source>
        <dbReference type="SAM" id="Coils"/>
    </source>
</evidence>
<feature type="coiled-coil region" evidence="2">
    <location>
        <begin position="24"/>
        <end position="51"/>
    </location>
</feature>
<keyword evidence="2" id="KW-0175">Coiled coil</keyword>
<accession>A0A0M2PTL9</accession>
<dbReference type="STRING" id="317619.GCA_000332315_02849"/>
<protein>
    <submittedName>
        <fullName evidence="3">Phage-shock protein</fullName>
    </submittedName>
</protein>
<dbReference type="PANTHER" id="PTHR31088">
    <property type="entry name" value="MEMBRANE-ASSOCIATED PROTEIN VIPP1, CHLOROPLASTIC"/>
    <property type="match status" value="1"/>
</dbReference>
<keyword evidence="4" id="KW-1185">Reference proteome</keyword>
<feature type="non-terminal residue" evidence="3">
    <location>
        <position position="60"/>
    </location>
</feature>
<gene>
    <name evidence="3" type="ORF">PROH_19880</name>
</gene>
<dbReference type="Proteomes" id="UP000034681">
    <property type="component" value="Unassembled WGS sequence"/>
</dbReference>
<dbReference type="AlphaFoldDB" id="A0A0M2PTL9"/>
<evidence type="ECO:0000313" key="4">
    <source>
        <dbReference type="Proteomes" id="UP000034681"/>
    </source>
</evidence>
<reference evidence="3" key="1">
    <citation type="submission" date="2012-04" db="EMBL/GenBank/DDBJ databases">
        <authorList>
            <person name="Borisov I.G."/>
            <person name="Ivanikova N.V."/>
            <person name="Pinevich A.V."/>
        </authorList>
    </citation>
    <scope>NUCLEOTIDE SEQUENCE [LARGE SCALE GENOMIC DNA]</scope>
    <source>
        <strain evidence="3">CALU 1027</strain>
    </source>
</reference>
<dbReference type="Pfam" id="PF04012">
    <property type="entry name" value="PspA_IM30"/>
    <property type="match status" value="1"/>
</dbReference>
<dbReference type="eggNOG" id="COG1842">
    <property type="taxonomic scope" value="Bacteria"/>
</dbReference>
<name>A0A0M2PTL9_PROHO</name>
<organism evidence="3 4">
    <name type="scientific">Prochlorothrix hollandica PCC 9006 = CALU 1027</name>
    <dbReference type="NCBI Taxonomy" id="317619"/>
    <lineage>
        <taxon>Bacteria</taxon>
        <taxon>Bacillati</taxon>
        <taxon>Cyanobacteriota</taxon>
        <taxon>Cyanophyceae</taxon>
        <taxon>Prochlorotrichales</taxon>
        <taxon>Prochlorotrichaceae</taxon>
        <taxon>Prochlorothrix</taxon>
    </lineage>
</organism>
<comment type="caution">
    <text evidence="3">The sequence shown here is derived from an EMBL/GenBank/DDBJ whole genome shotgun (WGS) entry which is preliminary data.</text>
</comment>
<sequence>MLDETLRSVRMTFNRWLNQADDPEKILEQVIQEMQDQMIQMRQAVAQAIATHRRTERQCQ</sequence>
<proteinExistence type="inferred from homology"/>
<evidence type="ECO:0000313" key="3">
    <source>
        <dbReference type="EMBL" id="KKI98013.1"/>
    </source>
</evidence>
<evidence type="ECO:0000256" key="1">
    <source>
        <dbReference type="ARBA" id="ARBA00043985"/>
    </source>
</evidence>
<dbReference type="EMBL" id="AJTX02000010">
    <property type="protein sequence ID" value="KKI98013.1"/>
    <property type="molecule type" value="Genomic_DNA"/>
</dbReference>